<gene>
    <name evidence="1" type="ORF">FG87_21965</name>
</gene>
<sequence length="169" mass="19032">MISDDDRATAALVLAKCAANDPWFPHGGESTVLAWAEVFGESGLSREDLLSGVARAYRMAEEGFRPLPASIVRHARAAYFEQLKALTDEQRELMEEANYVLQDMGISPPEAHRFARRVALGREPQLQLTEQQATEFRRRLQERQQLPKVRRAVEMPGFARPLNEVIGDA</sequence>
<reference evidence="1 2" key="1">
    <citation type="journal article" date="2014" name="Int. J. Syst. Evol. Microbiol.">
        <title>Nocardia vulneris sp. nov., isolated from wounds of human patients in North America.</title>
        <authorList>
            <person name="Lasker B.A."/>
            <person name="Bell M."/>
            <person name="Klenk H.P."/>
            <person name="Sproer C."/>
            <person name="Schumann C."/>
            <person name="Schumann P."/>
            <person name="Brown J.M."/>
        </authorList>
    </citation>
    <scope>NUCLEOTIDE SEQUENCE [LARGE SCALE GENOMIC DNA]</scope>
    <source>
        <strain evidence="1 2">W9851</strain>
    </source>
</reference>
<organism evidence="1 2">
    <name type="scientific">Nocardia vulneris</name>
    <dbReference type="NCBI Taxonomy" id="1141657"/>
    <lineage>
        <taxon>Bacteria</taxon>
        <taxon>Bacillati</taxon>
        <taxon>Actinomycetota</taxon>
        <taxon>Actinomycetes</taxon>
        <taxon>Mycobacteriales</taxon>
        <taxon>Nocardiaceae</taxon>
        <taxon>Nocardia</taxon>
    </lineage>
</organism>
<evidence type="ECO:0000313" key="1">
    <source>
        <dbReference type="EMBL" id="KIA63032.1"/>
    </source>
</evidence>
<evidence type="ECO:0000313" key="2">
    <source>
        <dbReference type="Proteomes" id="UP000031364"/>
    </source>
</evidence>
<keyword evidence="2" id="KW-1185">Reference proteome</keyword>
<protein>
    <submittedName>
        <fullName evidence="1">Uncharacterized protein</fullName>
    </submittedName>
</protein>
<dbReference type="EMBL" id="JNFP01000026">
    <property type="protein sequence ID" value="KIA63032.1"/>
    <property type="molecule type" value="Genomic_DNA"/>
</dbReference>
<accession>A0ABR4ZD62</accession>
<name>A0ABR4ZD62_9NOCA</name>
<comment type="caution">
    <text evidence="1">The sequence shown here is derived from an EMBL/GenBank/DDBJ whole genome shotgun (WGS) entry which is preliminary data.</text>
</comment>
<proteinExistence type="predicted"/>
<dbReference type="Proteomes" id="UP000031364">
    <property type="component" value="Unassembled WGS sequence"/>
</dbReference>
<dbReference type="RefSeq" id="WP_043673666.1">
    <property type="nucleotide sequence ID" value="NZ_BDCI01000004.1"/>
</dbReference>